<keyword evidence="3" id="KW-1185">Reference proteome</keyword>
<gene>
    <name evidence="2" type="ORF">BCR37DRAFT_391918</name>
</gene>
<dbReference type="GO" id="GO:1990133">
    <property type="term" value="C:molybdopterin adenylyltransferase complex"/>
    <property type="evidence" value="ECO:0007669"/>
    <property type="project" value="TreeGrafter"/>
</dbReference>
<comment type="caution">
    <text evidence="2">The sequence shown here is derived from an EMBL/GenBank/DDBJ whole genome shotgun (WGS) entry which is preliminary data.</text>
</comment>
<dbReference type="GO" id="GO:0000166">
    <property type="term" value="F:nucleotide binding"/>
    <property type="evidence" value="ECO:0007669"/>
    <property type="project" value="UniProtKB-KW"/>
</dbReference>
<accession>A0A1Y2FK47</accession>
<dbReference type="SUPFAM" id="SSF54285">
    <property type="entry name" value="MoaD/ThiS"/>
    <property type="match status" value="1"/>
</dbReference>
<dbReference type="Pfam" id="PF02597">
    <property type="entry name" value="ThiS"/>
    <property type="match status" value="1"/>
</dbReference>
<dbReference type="OrthoDB" id="5595860at2759"/>
<dbReference type="InterPro" id="IPR016155">
    <property type="entry name" value="Mopterin_synth/thiamin_S_b"/>
</dbReference>
<reference evidence="2 3" key="1">
    <citation type="submission" date="2016-07" db="EMBL/GenBank/DDBJ databases">
        <title>Pervasive Adenine N6-methylation of Active Genes in Fungi.</title>
        <authorList>
            <consortium name="DOE Joint Genome Institute"/>
            <person name="Mondo S.J."/>
            <person name="Dannebaum R.O."/>
            <person name="Kuo R.C."/>
            <person name="Labutti K."/>
            <person name="Haridas S."/>
            <person name="Kuo A."/>
            <person name="Salamov A."/>
            <person name="Ahrendt S.R."/>
            <person name="Lipzen A."/>
            <person name="Sullivan W."/>
            <person name="Andreopoulos W.B."/>
            <person name="Clum A."/>
            <person name="Lindquist E."/>
            <person name="Daum C."/>
            <person name="Ramamoorthy G.K."/>
            <person name="Gryganskyi A."/>
            <person name="Culley D."/>
            <person name="Magnuson J.K."/>
            <person name="James T.Y."/>
            <person name="O'Malley M.A."/>
            <person name="Stajich J.E."/>
            <person name="Spatafora J.W."/>
            <person name="Visel A."/>
            <person name="Grigoriev I.V."/>
        </authorList>
    </citation>
    <scope>NUCLEOTIDE SEQUENCE [LARGE SCALE GENOMIC DNA]</scope>
    <source>
        <strain evidence="2 3">12-1054</strain>
    </source>
</reference>
<dbReference type="InterPro" id="IPR012675">
    <property type="entry name" value="Beta-grasp_dom_sf"/>
</dbReference>
<dbReference type="GO" id="GO:0006777">
    <property type="term" value="P:Mo-molybdopterin cofactor biosynthetic process"/>
    <property type="evidence" value="ECO:0007669"/>
    <property type="project" value="InterPro"/>
</dbReference>
<dbReference type="AlphaFoldDB" id="A0A1Y2FK47"/>
<proteinExistence type="predicted"/>
<protein>
    <recommendedName>
        <fullName evidence="4">Molybdopterin synthase sulfur carrier subunit</fullName>
    </recommendedName>
</protein>
<evidence type="ECO:0000256" key="1">
    <source>
        <dbReference type="ARBA" id="ARBA00022741"/>
    </source>
</evidence>
<evidence type="ECO:0000313" key="2">
    <source>
        <dbReference type="EMBL" id="ORY84328.1"/>
    </source>
</evidence>
<evidence type="ECO:0000313" key="3">
    <source>
        <dbReference type="Proteomes" id="UP000193685"/>
    </source>
</evidence>
<dbReference type="Proteomes" id="UP000193685">
    <property type="component" value="Unassembled WGS sequence"/>
</dbReference>
<dbReference type="UniPathway" id="UPA00344"/>
<dbReference type="PANTHER" id="PTHR33359:SF1">
    <property type="entry name" value="MOLYBDOPTERIN SYNTHASE SULFUR CARRIER SUBUNIT"/>
    <property type="match status" value="1"/>
</dbReference>
<dbReference type="EMBL" id="MCFI01000006">
    <property type="protein sequence ID" value="ORY84328.1"/>
    <property type="molecule type" value="Genomic_DNA"/>
</dbReference>
<evidence type="ECO:0008006" key="4">
    <source>
        <dbReference type="Google" id="ProtNLM"/>
    </source>
</evidence>
<dbReference type="RefSeq" id="XP_040726346.1">
    <property type="nucleotide sequence ID" value="XM_040871075.1"/>
</dbReference>
<sequence length="103" mass="11067">MPTDDSANAEILFFAALTDFTKSKSCQLYLPPLDGDANRGVPISQLKSLLLQQQAALLDNDQARAVLETCAVAVNLEYIDWDDSTFIVKPGDEVALIPPVSGG</sequence>
<organism evidence="2 3">
    <name type="scientific">Protomyces lactucae-debilis</name>
    <dbReference type="NCBI Taxonomy" id="2754530"/>
    <lineage>
        <taxon>Eukaryota</taxon>
        <taxon>Fungi</taxon>
        <taxon>Dikarya</taxon>
        <taxon>Ascomycota</taxon>
        <taxon>Taphrinomycotina</taxon>
        <taxon>Taphrinomycetes</taxon>
        <taxon>Taphrinales</taxon>
        <taxon>Protomycetaceae</taxon>
        <taxon>Protomyces</taxon>
    </lineage>
</organism>
<dbReference type="PANTHER" id="PTHR33359">
    <property type="entry name" value="MOLYBDOPTERIN SYNTHASE SULFUR CARRIER SUBUNIT"/>
    <property type="match status" value="1"/>
</dbReference>
<dbReference type="GeneID" id="63787674"/>
<dbReference type="CDD" id="cd00754">
    <property type="entry name" value="Ubl_MoaD"/>
    <property type="match status" value="1"/>
</dbReference>
<keyword evidence="1" id="KW-0547">Nucleotide-binding</keyword>
<name>A0A1Y2FK47_PROLT</name>
<dbReference type="InterPro" id="IPR044672">
    <property type="entry name" value="MOCS2A"/>
</dbReference>
<dbReference type="InterPro" id="IPR003749">
    <property type="entry name" value="ThiS/MoaD-like"/>
</dbReference>
<dbReference type="Gene3D" id="3.10.20.30">
    <property type="match status" value="1"/>
</dbReference>